<evidence type="ECO:0000313" key="3">
    <source>
        <dbReference type="Proteomes" id="UP001302812"/>
    </source>
</evidence>
<dbReference type="GeneID" id="89943262"/>
<protein>
    <submittedName>
        <fullName evidence="2">Uncharacterized protein</fullName>
    </submittedName>
</protein>
<dbReference type="Proteomes" id="UP001302812">
    <property type="component" value="Unassembled WGS sequence"/>
</dbReference>
<feature type="compositionally biased region" description="Basic and acidic residues" evidence="1">
    <location>
        <begin position="592"/>
        <end position="607"/>
    </location>
</feature>
<reference evidence="2" key="2">
    <citation type="submission" date="2023-05" db="EMBL/GenBank/DDBJ databases">
        <authorList>
            <consortium name="Lawrence Berkeley National Laboratory"/>
            <person name="Steindorff A."/>
            <person name="Hensen N."/>
            <person name="Bonometti L."/>
            <person name="Westerberg I."/>
            <person name="Brannstrom I.O."/>
            <person name="Guillou S."/>
            <person name="Cros-Aarteil S."/>
            <person name="Calhoun S."/>
            <person name="Haridas S."/>
            <person name="Kuo A."/>
            <person name="Mondo S."/>
            <person name="Pangilinan J."/>
            <person name="Riley R."/>
            <person name="Labutti K."/>
            <person name="Andreopoulos B."/>
            <person name="Lipzen A."/>
            <person name="Chen C."/>
            <person name="Yanf M."/>
            <person name="Daum C."/>
            <person name="Ng V."/>
            <person name="Clum A."/>
            <person name="Ohm R."/>
            <person name="Martin F."/>
            <person name="Silar P."/>
            <person name="Natvig D."/>
            <person name="Lalanne C."/>
            <person name="Gautier V."/>
            <person name="Ament-Velasquez S.L."/>
            <person name="Kruys A."/>
            <person name="Hutchinson M.I."/>
            <person name="Powell A.J."/>
            <person name="Barry K."/>
            <person name="Miller A.N."/>
            <person name="Grigoriev I.V."/>
            <person name="Debuchy R."/>
            <person name="Gladieux P."/>
            <person name="Thoren M.H."/>
            <person name="Johannesson H."/>
        </authorList>
    </citation>
    <scope>NUCLEOTIDE SEQUENCE</scope>
    <source>
        <strain evidence="2">CBS 508.74</strain>
    </source>
</reference>
<comment type="caution">
    <text evidence="2">The sequence shown here is derived from an EMBL/GenBank/DDBJ whole genome shotgun (WGS) entry which is preliminary data.</text>
</comment>
<feature type="region of interest" description="Disordered" evidence="1">
    <location>
        <begin position="582"/>
        <end position="607"/>
    </location>
</feature>
<feature type="compositionally biased region" description="Polar residues" evidence="1">
    <location>
        <begin position="39"/>
        <end position="71"/>
    </location>
</feature>
<feature type="compositionally biased region" description="Low complexity" evidence="1">
    <location>
        <begin position="686"/>
        <end position="698"/>
    </location>
</feature>
<gene>
    <name evidence="2" type="ORF">N656DRAFT_844341</name>
</gene>
<dbReference type="RefSeq" id="XP_064670990.1">
    <property type="nucleotide sequence ID" value="XM_064819136.1"/>
</dbReference>
<dbReference type="AlphaFoldDB" id="A0AAN6YT82"/>
<reference evidence="2" key="1">
    <citation type="journal article" date="2023" name="Mol. Phylogenet. Evol.">
        <title>Genome-scale phylogeny and comparative genomics of the fungal order Sordariales.</title>
        <authorList>
            <person name="Hensen N."/>
            <person name="Bonometti L."/>
            <person name="Westerberg I."/>
            <person name="Brannstrom I.O."/>
            <person name="Guillou S."/>
            <person name="Cros-Aarteil S."/>
            <person name="Calhoun S."/>
            <person name="Haridas S."/>
            <person name="Kuo A."/>
            <person name="Mondo S."/>
            <person name="Pangilinan J."/>
            <person name="Riley R."/>
            <person name="LaButti K."/>
            <person name="Andreopoulos B."/>
            <person name="Lipzen A."/>
            <person name="Chen C."/>
            <person name="Yan M."/>
            <person name="Daum C."/>
            <person name="Ng V."/>
            <person name="Clum A."/>
            <person name="Steindorff A."/>
            <person name="Ohm R.A."/>
            <person name="Martin F."/>
            <person name="Silar P."/>
            <person name="Natvig D.O."/>
            <person name="Lalanne C."/>
            <person name="Gautier V."/>
            <person name="Ament-Velasquez S.L."/>
            <person name="Kruys A."/>
            <person name="Hutchinson M.I."/>
            <person name="Powell A.J."/>
            <person name="Barry K."/>
            <person name="Miller A.N."/>
            <person name="Grigoriev I.V."/>
            <person name="Debuchy R."/>
            <person name="Gladieux P."/>
            <person name="Hiltunen Thoren M."/>
            <person name="Johannesson H."/>
        </authorList>
    </citation>
    <scope>NUCLEOTIDE SEQUENCE</scope>
    <source>
        <strain evidence="2">CBS 508.74</strain>
    </source>
</reference>
<feature type="region of interest" description="Disordered" evidence="1">
    <location>
        <begin position="37"/>
        <end position="84"/>
    </location>
</feature>
<feature type="region of interest" description="Disordered" evidence="1">
    <location>
        <begin position="656"/>
        <end position="722"/>
    </location>
</feature>
<evidence type="ECO:0000313" key="2">
    <source>
        <dbReference type="EMBL" id="KAK4113420.1"/>
    </source>
</evidence>
<feature type="region of interest" description="Disordered" evidence="1">
    <location>
        <begin position="129"/>
        <end position="182"/>
    </location>
</feature>
<accession>A0AAN6YT82</accession>
<dbReference type="EMBL" id="MU853339">
    <property type="protein sequence ID" value="KAK4113420.1"/>
    <property type="molecule type" value="Genomic_DNA"/>
</dbReference>
<feature type="compositionally biased region" description="Low complexity" evidence="1">
    <location>
        <begin position="72"/>
        <end position="84"/>
    </location>
</feature>
<evidence type="ECO:0000256" key="1">
    <source>
        <dbReference type="SAM" id="MobiDB-lite"/>
    </source>
</evidence>
<name>A0AAN6YT82_9PEZI</name>
<feature type="compositionally biased region" description="Basic and acidic residues" evidence="1">
    <location>
        <begin position="147"/>
        <end position="159"/>
    </location>
</feature>
<proteinExistence type="predicted"/>
<keyword evidence="3" id="KW-1185">Reference proteome</keyword>
<sequence>MLGNSPPQAPTTTVTTVSAVSLSPMELRKDAVLTLRGDSASSYSNSHTRTATPSNNSPRPTAVQSSTSEMNQAQNASSSPPLAPLSNLTLQVVDEGPDTPSSTVVEFGDLVRTTVPSAAELVESIHRSLTHSHHLRSNSQSRIKPGGTHDGRETNDRSRSQPAGSQRERSQSTARKAINIEGAERGLADDRINRFLYSMTQHTTLRTERELLAQNQDLIRKFAALKSHHDRRARQWSEGLRRKEAEYEARIQEMGEHLLDLASAHPLKIPSMLSNEEISAWFEDQDAGWNTWARTFGHQDSDRLASGLHPLQLQELCGEVKAFVRMTGPTVLPPELVTGGQEGVHTLLNGMLANFICSEILASPFWIFVATSLGPLESPGIVPTKSIPAVGLRMDMSNFSSVAPARPGPTPTPRSPQFPPPLITSLMPSSSAGLSMLGLPLKPDMERLVHMLTDAQEESSRIAAHHWRSQMMRLFAHGGFSLKDVAAAGRNESRRTFVESRLNYARKLKERFLGGAARFLLHDQDSTGIEKLERMLTDMIDDALRFSCKLWSRVTPLRLLSYKELERREFRSSSQLMTLCRAQTPDASSPQPKEEPSESPRRQRERSVVMVVQPAIVTANINGQGDRLDSIDDLVGDGVSLVWLRARVMVARPLIRGSPNHSGLSNLHRTGPESTPSSDGFSGQKTPDSSTSSPGTTPCANTERMINILPASSYKAPAADKE</sequence>
<organism evidence="2 3">
    <name type="scientific">Canariomyces notabilis</name>
    <dbReference type="NCBI Taxonomy" id="2074819"/>
    <lineage>
        <taxon>Eukaryota</taxon>
        <taxon>Fungi</taxon>
        <taxon>Dikarya</taxon>
        <taxon>Ascomycota</taxon>
        <taxon>Pezizomycotina</taxon>
        <taxon>Sordariomycetes</taxon>
        <taxon>Sordariomycetidae</taxon>
        <taxon>Sordariales</taxon>
        <taxon>Chaetomiaceae</taxon>
        <taxon>Canariomyces</taxon>
    </lineage>
</organism>
<feature type="compositionally biased region" description="Polar residues" evidence="1">
    <location>
        <begin position="659"/>
        <end position="685"/>
    </location>
</feature>